<dbReference type="Proteomes" id="UP000192678">
    <property type="component" value="Unassembled WGS sequence"/>
</dbReference>
<dbReference type="EMBL" id="FWYB01000002">
    <property type="protein sequence ID" value="SMC72520.1"/>
    <property type="molecule type" value="Genomic_DNA"/>
</dbReference>
<sequence>MHTKVIELLTSYNASNKVNISTYPNINKLKANRSLRMQSYVAPKTEVAETYMAEKISFSC</sequence>
<evidence type="ECO:0000313" key="2">
    <source>
        <dbReference type="Proteomes" id="UP000192678"/>
    </source>
</evidence>
<evidence type="ECO:0000313" key="1">
    <source>
        <dbReference type="EMBL" id="SMC72520.1"/>
    </source>
</evidence>
<dbReference type="STRING" id="475255.SAMN04488101_102486"/>
<name>A0A1W2BIA7_9SPHI</name>
<accession>A0A1W2BIA7</accession>
<proteinExistence type="predicted"/>
<dbReference type="AlphaFoldDB" id="A0A1W2BIA7"/>
<gene>
    <name evidence="1" type="ORF">SAMN04488101_102486</name>
</gene>
<keyword evidence="2" id="KW-1185">Reference proteome</keyword>
<protein>
    <submittedName>
        <fullName evidence="1">Uncharacterized protein</fullName>
    </submittedName>
</protein>
<reference evidence="1 2" key="1">
    <citation type="submission" date="2017-04" db="EMBL/GenBank/DDBJ databases">
        <authorList>
            <person name="Afonso C.L."/>
            <person name="Miller P.J."/>
            <person name="Scott M.A."/>
            <person name="Spackman E."/>
            <person name="Goraichik I."/>
            <person name="Dimitrov K.M."/>
            <person name="Suarez D.L."/>
            <person name="Swayne D.E."/>
        </authorList>
    </citation>
    <scope>NUCLEOTIDE SEQUENCE [LARGE SCALE GENOMIC DNA]</scope>
    <source>
        <strain evidence="1 2">DSM 19625</strain>
    </source>
</reference>
<organism evidence="1 2">
    <name type="scientific">Pedobacter nyackensis</name>
    <dbReference type="NCBI Taxonomy" id="475255"/>
    <lineage>
        <taxon>Bacteria</taxon>
        <taxon>Pseudomonadati</taxon>
        <taxon>Bacteroidota</taxon>
        <taxon>Sphingobacteriia</taxon>
        <taxon>Sphingobacteriales</taxon>
        <taxon>Sphingobacteriaceae</taxon>
        <taxon>Pedobacter</taxon>
    </lineage>
</organism>